<dbReference type="AlphaFoldDB" id="A0AAV5M521"/>
<keyword evidence="8" id="KW-1185">Reference proteome</keyword>
<dbReference type="GO" id="GO:0016020">
    <property type="term" value="C:membrane"/>
    <property type="evidence" value="ECO:0007669"/>
    <property type="project" value="UniProtKB-SubCell"/>
</dbReference>
<dbReference type="InterPro" id="IPR036259">
    <property type="entry name" value="MFS_trans_sf"/>
</dbReference>
<reference evidence="7 8" key="1">
    <citation type="journal article" date="2021" name="Commun. Biol.">
        <title>The genome of Shorea leprosula (Dipterocarpaceae) highlights the ecological relevance of drought in aseasonal tropical rainforests.</title>
        <authorList>
            <person name="Ng K.K.S."/>
            <person name="Kobayashi M.J."/>
            <person name="Fawcett J.A."/>
            <person name="Hatakeyama M."/>
            <person name="Paape T."/>
            <person name="Ng C.H."/>
            <person name="Ang C.C."/>
            <person name="Tnah L.H."/>
            <person name="Lee C.T."/>
            <person name="Nishiyama T."/>
            <person name="Sese J."/>
            <person name="O'Brien M.J."/>
            <person name="Copetti D."/>
            <person name="Mohd Noor M.I."/>
            <person name="Ong R.C."/>
            <person name="Putra M."/>
            <person name="Sireger I.Z."/>
            <person name="Indrioko S."/>
            <person name="Kosugi Y."/>
            <person name="Izuno A."/>
            <person name="Isagi Y."/>
            <person name="Lee S.L."/>
            <person name="Shimizu K.K."/>
        </authorList>
    </citation>
    <scope>NUCLEOTIDE SEQUENCE [LARGE SCALE GENOMIC DNA]</scope>
    <source>
        <strain evidence="7">214</strain>
    </source>
</reference>
<dbReference type="Gene3D" id="1.20.1250.20">
    <property type="entry name" value="MFS general substrate transporter like domains"/>
    <property type="match status" value="1"/>
</dbReference>
<evidence type="ECO:0000256" key="5">
    <source>
        <dbReference type="ARBA" id="ARBA00023136"/>
    </source>
</evidence>
<accession>A0AAV5M521</accession>
<keyword evidence="3 6" id="KW-0812">Transmembrane</keyword>
<name>A0AAV5M521_9ROSI</name>
<comment type="subcellular location">
    <subcellularLocation>
        <location evidence="1">Membrane</location>
        <topology evidence="1">Multi-pass membrane protein</topology>
    </subcellularLocation>
</comment>
<keyword evidence="5 6" id="KW-0472">Membrane</keyword>
<organism evidence="7 8">
    <name type="scientific">Rubroshorea leprosula</name>
    <dbReference type="NCBI Taxonomy" id="152421"/>
    <lineage>
        <taxon>Eukaryota</taxon>
        <taxon>Viridiplantae</taxon>
        <taxon>Streptophyta</taxon>
        <taxon>Embryophyta</taxon>
        <taxon>Tracheophyta</taxon>
        <taxon>Spermatophyta</taxon>
        <taxon>Magnoliopsida</taxon>
        <taxon>eudicotyledons</taxon>
        <taxon>Gunneridae</taxon>
        <taxon>Pentapetalae</taxon>
        <taxon>rosids</taxon>
        <taxon>malvids</taxon>
        <taxon>Malvales</taxon>
        <taxon>Dipterocarpaceae</taxon>
        <taxon>Rubroshorea</taxon>
    </lineage>
</organism>
<dbReference type="EMBL" id="BPVZ01000187">
    <property type="protein sequence ID" value="GKV44870.1"/>
    <property type="molecule type" value="Genomic_DNA"/>
</dbReference>
<comment type="similarity">
    <text evidence="2">Belongs to the major facilitator superfamily. Proton-dependent oligopeptide transporter (POT/PTR) (TC 2.A.17) family.</text>
</comment>
<comment type="caution">
    <text evidence="7">The sequence shown here is derived from an EMBL/GenBank/DDBJ whole genome shotgun (WGS) entry which is preliminary data.</text>
</comment>
<evidence type="ECO:0000256" key="1">
    <source>
        <dbReference type="ARBA" id="ARBA00004141"/>
    </source>
</evidence>
<dbReference type="Pfam" id="PF00854">
    <property type="entry name" value="PTR2"/>
    <property type="match status" value="1"/>
</dbReference>
<dbReference type="InterPro" id="IPR000109">
    <property type="entry name" value="POT_fam"/>
</dbReference>
<evidence type="ECO:0000256" key="2">
    <source>
        <dbReference type="ARBA" id="ARBA00005982"/>
    </source>
</evidence>
<feature type="transmembrane region" description="Helical" evidence="6">
    <location>
        <begin position="239"/>
        <end position="258"/>
    </location>
</feature>
<proteinExistence type="inferred from homology"/>
<dbReference type="GO" id="GO:0022857">
    <property type="term" value="F:transmembrane transporter activity"/>
    <property type="evidence" value="ECO:0007669"/>
    <property type="project" value="InterPro"/>
</dbReference>
<evidence type="ECO:0000256" key="4">
    <source>
        <dbReference type="ARBA" id="ARBA00022989"/>
    </source>
</evidence>
<gene>
    <name evidence="7" type="ORF">SLEP1_g52011</name>
</gene>
<evidence type="ECO:0000256" key="6">
    <source>
        <dbReference type="SAM" id="Phobius"/>
    </source>
</evidence>
<keyword evidence="4 6" id="KW-1133">Transmembrane helix</keyword>
<protein>
    <submittedName>
        <fullName evidence="7">Uncharacterized protein</fullName>
    </submittedName>
</protein>
<dbReference type="Proteomes" id="UP001054252">
    <property type="component" value="Unassembled WGS sequence"/>
</dbReference>
<dbReference type="PANTHER" id="PTHR11654">
    <property type="entry name" value="OLIGOPEPTIDE TRANSPORTER-RELATED"/>
    <property type="match status" value="1"/>
</dbReference>
<evidence type="ECO:0000313" key="7">
    <source>
        <dbReference type="EMBL" id="GKV44870.1"/>
    </source>
</evidence>
<evidence type="ECO:0000256" key="3">
    <source>
        <dbReference type="ARBA" id="ARBA00022692"/>
    </source>
</evidence>
<sequence length="280" mass="30589">MSTGAGGIRWSSLAFGAYQLNAGNSQENTGALQSYFIWFLNKAWVLRNPKEDVTNEENALDEWRVCTTDQVEELKALIRLILLRSTGIMFSMTLSQGSFSVIQVGSVDRHITPNFEIPAGPFSIFQLVSLVARVFLYDQILLPVASKIKGKPVPLSFKERMGIGLNFTSASMAAVAIVESIDREIGVEQGFSDDSQAIVHLSVVWLLPYHFPVGLSEAFVAVGQTTFFYSELPKTMSSIASNLFILGMAAASLVASFITSTVDDITKRLGGESWVSSNIN</sequence>
<evidence type="ECO:0000313" key="8">
    <source>
        <dbReference type="Proteomes" id="UP001054252"/>
    </source>
</evidence>